<accession>A0ABU0AQ17</accession>
<comment type="caution">
    <text evidence="1">The sequence shown here is derived from an EMBL/GenBank/DDBJ whole genome shotgun (WGS) entry which is preliminary data.</text>
</comment>
<organism evidence="1 2">
    <name type="scientific">Cytobacillus purgationiresistens</name>
    <dbReference type="NCBI Taxonomy" id="863449"/>
    <lineage>
        <taxon>Bacteria</taxon>
        <taxon>Bacillati</taxon>
        <taxon>Bacillota</taxon>
        <taxon>Bacilli</taxon>
        <taxon>Bacillales</taxon>
        <taxon>Bacillaceae</taxon>
        <taxon>Cytobacillus</taxon>
    </lineage>
</organism>
<protein>
    <submittedName>
        <fullName evidence="1">Uncharacterized protein</fullName>
    </submittedName>
</protein>
<evidence type="ECO:0000313" key="1">
    <source>
        <dbReference type="EMBL" id="MDQ0273347.1"/>
    </source>
</evidence>
<dbReference type="Proteomes" id="UP001238088">
    <property type="component" value="Unassembled WGS sequence"/>
</dbReference>
<name>A0ABU0AQ17_9BACI</name>
<sequence length="52" mass="6611">MKSIPYFHYKRVLLKEYYAEDYERLKPIYEDGLSAWLQEWERYINTQYREAI</sequence>
<keyword evidence="2" id="KW-1185">Reference proteome</keyword>
<evidence type="ECO:0000313" key="2">
    <source>
        <dbReference type="Proteomes" id="UP001238088"/>
    </source>
</evidence>
<proteinExistence type="predicted"/>
<gene>
    <name evidence="1" type="ORF">J2S17_005279</name>
</gene>
<reference evidence="1 2" key="1">
    <citation type="submission" date="2023-07" db="EMBL/GenBank/DDBJ databases">
        <title>Genomic Encyclopedia of Type Strains, Phase IV (KMG-IV): sequencing the most valuable type-strain genomes for metagenomic binning, comparative biology and taxonomic classification.</title>
        <authorList>
            <person name="Goeker M."/>
        </authorList>
    </citation>
    <scope>NUCLEOTIDE SEQUENCE [LARGE SCALE GENOMIC DNA]</scope>
    <source>
        <strain evidence="1 2">DSM 23494</strain>
    </source>
</reference>
<dbReference type="EMBL" id="JAUSUB010000038">
    <property type="protein sequence ID" value="MDQ0273347.1"/>
    <property type="molecule type" value="Genomic_DNA"/>
</dbReference>